<feature type="region of interest" description="Disordered" evidence="1">
    <location>
        <begin position="359"/>
        <end position="406"/>
    </location>
</feature>
<sequence length="406" mass="44693">MCDCVQSSLIVPNGGFKFGKFGKVGCNSRLAFLPFSGKAIGSTDCAAIAKGVVIDIERVKNLKVSGKREKPLMDVKVCSSLGVFDSNGFDLRSKLGLKEGEDEKFEMGLRNEKDKLRDFIRENEADELGMKSLKREKQQNPINEGLREDKVGLKSKDLIGVGSKKSEELKEEVQLQPKGKQLMKRSSLLAKQVIGIQSALSFGFVSQLWVDTAAWVVLEVEVRPNLLFSESGKFLLEDIKQIGDVVLVPDERIMLNEFRTVGLETLVGYSVLTPGQGHLGKVRGYTFDINSGAVESLELDAFGYSIIPSSLVSTYALSTKDVLDVVSDTVIVHEAAASRIQRLTKGFLGTKSMGISSSNLKYSVPEEESSGRPIKGRKPKRKSNKRKSYGGISDFEDDLELPMDYM</sequence>
<accession>A0A7C9AWK9</accession>
<feature type="compositionally biased region" description="Basic residues" evidence="1">
    <location>
        <begin position="374"/>
        <end position="388"/>
    </location>
</feature>
<evidence type="ECO:0000313" key="2">
    <source>
        <dbReference type="EMBL" id="MBA4677779.1"/>
    </source>
</evidence>
<reference evidence="2" key="2">
    <citation type="submission" date="2020-07" db="EMBL/GenBank/DDBJ databases">
        <authorList>
            <person name="Vera ALvarez R."/>
            <person name="Arias-Moreno D.M."/>
            <person name="Jimenez-Jacinto V."/>
            <person name="Jimenez-Bremont J.F."/>
            <person name="Swaminathan K."/>
            <person name="Moose S.P."/>
            <person name="Guerrero-Gonzalez M.L."/>
            <person name="Marino-Ramirez L."/>
            <person name="Landsman D."/>
            <person name="Rodriguez-Kessler M."/>
            <person name="Delgado-Sanchez P."/>
        </authorList>
    </citation>
    <scope>NUCLEOTIDE SEQUENCE</scope>
    <source>
        <tissue evidence="2">Cladode</tissue>
    </source>
</reference>
<evidence type="ECO:0008006" key="3">
    <source>
        <dbReference type="Google" id="ProtNLM"/>
    </source>
</evidence>
<protein>
    <recommendedName>
        <fullName evidence="3">PRC-barrel domain-containing protein</fullName>
    </recommendedName>
</protein>
<name>A0A7C9AWK9_OPUST</name>
<evidence type="ECO:0000256" key="1">
    <source>
        <dbReference type="SAM" id="MobiDB-lite"/>
    </source>
</evidence>
<dbReference type="AlphaFoldDB" id="A0A7C9AWK9"/>
<proteinExistence type="predicted"/>
<dbReference type="EMBL" id="GISG01276576">
    <property type="protein sequence ID" value="MBA4677779.1"/>
    <property type="molecule type" value="Transcribed_RNA"/>
</dbReference>
<feature type="compositionally biased region" description="Acidic residues" evidence="1">
    <location>
        <begin position="394"/>
        <end position="406"/>
    </location>
</feature>
<organism evidence="2">
    <name type="scientific">Opuntia streptacantha</name>
    <name type="common">Prickly pear cactus</name>
    <name type="synonym">Opuntia cardona</name>
    <dbReference type="NCBI Taxonomy" id="393608"/>
    <lineage>
        <taxon>Eukaryota</taxon>
        <taxon>Viridiplantae</taxon>
        <taxon>Streptophyta</taxon>
        <taxon>Embryophyta</taxon>
        <taxon>Tracheophyta</taxon>
        <taxon>Spermatophyta</taxon>
        <taxon>Magnoliopsida</taxon>
        <taxon>eudicotyledons</taxon>
        <taxon>Gunneridae</taxon>
        <taxon>Pentapetalae</taxon>
        <taxon>Caryophyllales</taxon>
        <taxon>Cactineae</taxon>
        <taxon>Cactaceae</taxon>
        <taxon>Opuntioideae</taxon>
        <taxon>Opuntia</taxon>
    </lineage>
</organism>
<dbReference type="PANTHER" id="PTHR36740:SF1">
    <property type="entry name" value="PRC-BARREL DOMAIN-CONTAINING PROTEIN"/>
    <property type="match status" value="1"/>
</dbReference>
<reference evidence="2" key="1">
    <citation type="journal article" date="2013" name="J. Plant Res.">
        <title>Effect of fungi and light on seed germination of three Opuntia species from semiarid lands of central Mexico.</title>
        <authorList>
            <person name="Delgado-Sanchez P."/>
            <person name="Jimenez-Bremont J.F."/>
            <person name="Guerrero-Gonzalez Mde L."/>
            <person name="Flores J."/>
        </authorList>
    </citation>
    <scope>NUCLEOTIDE SEQUENCE</scope>
    <source>
        <tissue evidence="2">Cladode</tissue>
    </source>
</reference>
<dbReference type="PANTHER" id="PTHR36740">
    <property type="entry name" value="PRC DOMAIN-CONTAINING PROTEIN"/>
    <property type="match status" value="1"/>
</dbReference>